<evidence type="ECO:0000313" key="2">
    <source>
        <dbReference type="EMBL" id="OGY40766.1"/>
    </source>
</evidence>
<feature type="domain" description="DUF5659" evidence="1">
    <location>
        <begin position="6"/>
        <end position="77"/>
    </location>
</feature>
<dbReference type="Proteomes" id="UP000178570">
    <property type="component" value="Unassembled WGS sequence"/>
</dbReference>
<sequence>MQSPKTEYKVSDLYVAAFLLANGIELISVDRTDRKRAVFIFNSEDSESLLAAFWSKKAIIEPRSFIAAIKEAKELLYSE</sequence>
<comment type="caution">
    <text evidence="2">The sequence shown here is derived from an EMBL/GenBank/DDBJ whole genome shotgun (WGS) entry which is preliminary data.</text>
</comment>
<gene>
    <name evidence="2" type="ORF">A2570_01410</name>
</gene>
<organism evidence="2 3">
    <name type="scientific">Candidatus Brennerbacteria bacterium RIFOXYD1_FULL_41_16</name>
    <dbReference type="NCBI Taxonomy" id="1797529"/>
    <lineage>
        <taxon>Bacteria</taxon>
        <taxon>Candidatus Brenneribacteriota</taxon>
    </lineage>
</organism>
<dbReference type="STRING" id="1797529.A2570_01410"/>
<dbReference type="Pfam" id="PF18903">
    <property type="entry name" value="DUF5659"/>
    <property type="match status" value="1"/>
</dbReference>
<protein>
    <recommendedName>
        <fullName evidence="1">DUF5659 domain-containing protein</fullName>
    </recommendedName>
</protein>
<dbReference type="AlphaFoldDB" id="A0A1G1XM72"/>
<dbReference type="InterPro" id="IPR043718">
    <property type="entry name" value="DUF5659"/>
</dbReference>
<accession>A0A1G1XM72</accession>
<name>A0A1G1XM72_9BACT</name>
<dbReference type="EMBL" id="MHHY01000006">
    <property type="protein sequence ID" value="OGY40766.1"/>
    <property type="molecule type" value="Genomic_DNA"/>
</dbReference>
<reference evidence="2 3" key="1">
    <citation type="journal article" date="2016" name="Nat. Commun.">
        <title>Thousands of microbial genomes shed light on interconnected biogeochemical processes in an aquifer system.</title>
        <authorList>
            <person name="Anantharaman K."/>
            <person name="Brown C.T."/>
            <person name="Hug L.A."/>
            <person name="Sharon I."/>
            <person name="Castelle C.J."/>
            <person name="Probst A.J."/>
            <person name="Thomas B.C."/>
            <person name="Singh A."/>
            <person name="Wilkins M.J."/>
            <person name="Karaoz U."/>
            <person name="Brodie E.L."/>
            <person name="Williams K.H."/>
            <person name="Hubbard S.S."/>
            <person name="Banfield J.F."/>
        </authorList>
    </citation>
    <scope>NUCLEOTIDE SEQUENCE [LARGE SCALE GENOMIC DNA]</scope>
</reference>
<proteinExistence type="predicted"/>
<evidence type="ECO:0000259" key="1">
    <source>
        <dbReference type="Pfam" id="PF18903"/>
    </source>
</evidence>
<evidence type="ECO:0000313" key="3">
    <source>
        <dbReference type="Proteomes" id="UP000178570"/>
    </source>
</evidence>